<feature type="transmembrane region" description="Helical" evidence="1">
    <location>
        <begin position="139"/>
        <end position="160"/>
    </location>
</feature>
<evidence type="ECO:0000313" key="3">
    <source>
        <dbReference type="Proteomes" id="UP000249720"/>
    </source>
</evidence>
<reference evidence="2 3" key="1">
    <citation type="submission" date="2018-06" db="EMBL/GenBank/DDBJ databases">
        <title>Genomic Encyclopedia of Archaeal and Bacterial Type Strains, Phase II (KMG-II): from individual species to whole genera.</title>
        <authorList>
            <person name="Goeker M."/>
        </authorList>
    </citation>
    <scope>NUCLEOTIDE SEQUENCE [LARGE SCALE GENOMIC DNA]</scope>
    <source>
        <strain evidence="2 3">DSM 23241</strain>
    </source>
</reference>
<sequence length="169" mass="18867">MTLNIYRIFTIVLLPFAALFGLDSVLSIFAGFGNPAVMLSAVILACVVIYIFTSAFFLFKGILKNTFCRASLKDWIKVNAVIAIIFAALAIISCISILYLMSNKAMYNQFIEMLNSSRPAGLPPSYSSQELLMAMRSSLIILLPFSIILFIHVLITFRLLKKYSVLFSK</sequence>
<keyword evidence="1" id="KW-0472">Membrane</keyword>
<dbReference type="Proteomes" id="UP000249720">
    <property type="component" value="Unassembled WGS sequence"/>
</dbReference>
<dbReference type="AlphaFoldDB" id="A0A2W7SCD9"/>
<feature type="transmembrane region" description="Helical" evidence="1">
    <location>
        <begin position="12"/>
        <end position="32"/>
    </location>
</feature>
<organism evidence="2 3">
    <name type="scientific">Hydrotalea sandarakina</name>
    <dbReference type="NCBI Taxonomy" id="1004304"/>
    <lineage>
        <taxon>Bacteria</taxon>
        <taxon>Pseudomonadati</taxon>
        <taxon>Bacteroidota</taxon>
        <taxon>Chitinophagia</taxon>
        <taxon>Chitinophagales</taxon>
        <taxon>Chitinophagaceae</taxon>
        <taxon>Hydrotalea</taxon>
    </lineage>
</organism>
<dbReference type="OrthoDB" id="675986at2"/>
<feature type="transmembrane region" description="Helical" evidence="1">
    <location>
        <begin position="80"/>
        <end position="101"/>
    </location>
</feature>
<evidence type="ECO:0000313" key="2">
    <source>
        <dbReference type="EMBL" id="PZX64729.1"/>
    </source>
</evidence>
<keyword evidence="1" id="KW-1133">Transmembrane helix</keyword>
<keyword evidence="1" id="KW-0812">Transmembrane</keyword>
<comment type="caution">
    <text evidence="2">The sequence shown here is derived from an EMBL/GenBank/DDBJ whole genome shotgun (WGS) entry which is preliminary data.</text>
</comment>
<feature type="transmembrane region" description="Helical" evidence="1">
    <location>
        <begin position="38"/>
        <end position="59"/>
    </location>
</feature>
<dbReference type="EMBL" id="QKZV01000002">
    <property type="protein sequence ID" value="PZX64729.1"/>
    <property type="molecule type" value="Genomic_DNA"/>
</dbReference>
<dbReference type="RefSeq" id="WP_111293879.1">
    <property type="nucleotide sequence ID" value="NZ_QKZV01000002.1"/>
</dbReference>
<accession>A0A2W7SCD9</accession>
<name>A0A2W7SCD9_9BACT</name>
<gene>
    <name evidence="2" type="ORF">LX80_00930</name>
</gene>
<proteinExistence type="predicted"/>
<protein>
    <submittedName>
        <fullName evidence="2">Uncharacterized protein</fullName>
    </submittedName>
</protein>
<evidence type="ECO:0000256" key="1">
    <source>
        <dbReference type="SAM" id="Phobius"/>
    </source>
</evidence>
<keyword evidence="3" id="KW-1185">Reference proteome</keyword>